<keyword evidence="2" id="KW-0479">Metal-binding</keyword>
<dbReference type="AlphaFoldDB" id="D1APG1"/>
<dbReference type="PIRSF" id="PIRSF001359">
    <property type="entry name" value="F_bP_aldolase_II"/>
    <property type="match status" value="1"/>
</dbReference>
<dbReference type="InterPro" id="IPR050246">
    <property type="entry name" value="Class_II_FBP_aldolase"/>
</dbReference>
<dbReference type="KEGG" id="str:Sterm_3154"/>
<proteinExistence type="predicted"/>
<dbReference type="GO" id="GO:0009025">
    <property type="term" value="F:tagatose-bisphosphate aldolase activity"/>
    <property type="evidence" value="ECO:0007669"/>
    <property type="project" value="UniProtKB-EC"/>
</dbReference>
<keyword evidence="4" id="KW-1185">Reference proteome</keyword>
<dbReference type="NCBIfam" id="NF005943">
    <property type="entry name" value="PRK07998.1"/>
    <property type="match status" value="1"/>
</dbReference>
<dbReference type="InterPro" id="IPR000771">
    <property type="entry name" value="FBA_II"/>
</dbReference>
<dbReference type="InterPro" id="IPR013785">
    <property type="entry name" value="Aldolase_TIM"/>
</dbReference>
<evidence type="ECO:0000313" key="3">
    <source>
        <dbReference type="EMBL" id="ACZ09995.1"/>
    </source>
</evidence>
<feature type="binding site" evidence="2">
    <location>
        <position position="83"/>
    </location>
    <ligand>
        <name>Zn(2+)</name>
        <dbReference type="ChEBI" id="CHEBI:29105"/>
        <label>1</label>
        <note>catalytic</note>
    </ligand>
</feature>
<feature type="binding site" evidence="2">
    <location>
        <position position="104"/>
    </location>
    <ligand>
        <name>Zn(2+)</name>
        <dbReference type="ChEBI" id="CHEBI:29105"/>
        <label>2</label>
    </ligand>
</feature>
<feature type="binding site" evidence="2">
    <location>
        <position position="205"/>
    </location>
    <ligand>
        <name>Zn(2+)</name>
        <dbReference type="ChEBI" id="CHEBI:29105"/>
        <label>1</label>
        <note>catalytic</note>
    </ligand>
</feature>
<feature type="binding site" evidence="2">
    <location>
        <position position="134"/>
    </location>
    <ligand>
        <name>Zn(2+)</name>
        <dbReference type="ChEBI" id="CHEBI:29105"/>
        <label>2</label>
    </ligand>
</feature>
<name>D1APG1_SEBTE</name>
<accession>D1APG1</accession>
<gene>
    <name evidence="3" type="ordered locus">Sterm_3154</name>
</gene>
<dbReference type="PANTHER" id="PTHR30304:SF0">
    <property type="entry name" value="D-TAGATOSE-1,6-BISPHOSPHATE ALDOLASE SUBUNIT GATY-RELATED"/>
    <property type="match status" value="1"/>
</dbReference>
<dbReference type="HOGENOM" id="CLU_040088_0_1_0"/>
<evidence type="ECO:0000313" key="4">
    <source>
        <dbReference type="Proteomes" id="UP000000845"/>
    </source>
</evidence>
<dbReference type="Proteomes" id="UP000000845">
    <property type="component" value="Chromosome"/>
</dbReference>
<evidence type="ECO:0000256" key="1">
    <source>
        <dbReference type="PIRSR" id="PIRSR001359-1"/>
    </source>
</evidence>
<dbReference type="GO" id="GO:0005975">
    <property type="term" value="P:carbohydrate metabolic process"/>
    <property type="evidence" value="ECO:0007669"/>
    <property type="project" value="InterPro"/>
</dbReference>
<dbReference type="SUPFAM" id="SSF51569">
    <property type="entry name" value="Aldolase"/>
    <property type="match status" value="1"/>
</dbReference>
<dbReference type="RefSeq" id="WP_012862577.1">
    <property type="nucleotide sequence ID" value="NC_013517.1"/>
</dbReference>
<dbReference type="EC" id="4.1.2.40" evidence="3"/>
<evidence type="ECO:0000256" key="2">
    <source>
        <dbReference type="PIRSR" id="PIRSR001359-3"/>
    </source>
</evidence>
<dbReference type="EMBL" id="CP001739">
    <property type="protein sequence ID" value="ACZ09995.1"/>
    <property type="molecule type" value="Genomic_DNA"/>
</dbReference>
<keyword evidence="2" id="KW-0862">Zinc</keyword>
<keyword evidence="3" id="KW-0456">Lyase</keyword>
<dbReference type="NCBIfam" id="TIGR00167">
    <property type="entry name" value="cbbA"/>
    <property type="match status" value="1"/>
</dbReference>
<dbReference type="STRING" id="526218.Sterm_3154"/>
<comment type="cofactor">
    <cofactor evidence="2">
        <name>Zn(2+)</name>
        <dbReference type="ChEBI" id="CHEBI:29105"/>
    </cofactor>
    <text evidence="2">Binds 2 Zn(2+) ions per subunit. One is catalytic and the other provides a structural contribution.</text>
</comment>
<sequence length="278" mass="31569">MAVVNTKELIKTALENKMIIPAFNVHNIEMCRSILEAAEEENYPVIIQSTPKSIELSGYKVLYSVVKEMAEKKNVLCALHLDHGKKFENAREAVFSGFNSVMIDGSMLEYKENVRLTKETAEFAHILGIMVEAELGEISGKEDEGEVEEKNNFTSAELVEDFHKKTNCDMLAVSIGNSHGLEKKKLNFQLLKEIREKTDVPLVIHGGSGIGEEDLKYLKEYKIVKINFSSELKQKMIETYGKVYMENNNEYDIVTTTNKVLEEVKKVVKNKIRILKSN</sequence>
<dbReference type="Gene3D" id="3.20.20.70">
    <property type="entry name" value="Aldolase class I"/>
    <property type="match status" value="1"/>
</dbReference>
<feature type="binding site" evidence="2">
    <location>
        <position position="179"/>
    </location>
    <ligand>
        <name>Zn(2+)</name>
        <dbReference type="ChEBI" id="CHEBI:29105"/>
        <label>1</label>
        <note>catalytic</note>
    </ligand>
</feature>
<organism evidence="3 4">
    <name type="scientific">Sebaldella termitidis (strain ATCC 33386 / NCTC 11300)</name>
    <dbReference type="NCBI Taxonomy" id="526218"/>
    <lineage>
        <taxon>Bacteria</taxon>
        <taxon>Fusobacteriati</taxon>
        <taxon>Fusobacteriota</taxon>
        <taxon>Fusobacteriia</taxon>
        <taxon>Fusobacteriales</taxon>
        <taxon>Leptotrichiaceae</taxon>
        <taxon>Sebaldella</taxon>
    </lineage>
</organism>
<dbReference type="Pfam" id="PF01116">
    <property type="entry name" value="F_bP_aldolase"/>
    <property type="match status" value="1"/>
</dbReference>
<dbReference type="PANTHER" id="PTHR30304">
    <property type="entry name" value="D-TAGATOSE-1,6-BISPHOSPHATE ALDOLASE"/>
    <property type="match status" value="1"/>
</dbReference>
<dbReference type="GO" id="GO:0008270">
    <property type="term" value="F:zinc ion binding"/>
    <property type="evidence" value="ECO:0007669"/>
    <property type="project" value="InterPro"/>
</dbReference>
<protein>
    <submittedName>
        <fullName evidence="3">Ketose-bisphosphate aldolase</fullName>
        <ecNumber evidence="3">4.1.2.40</ecNumber>
    </submittedName>
</protein>
<dbReference type="GO" id="GO:0005829">
    <property type="term" value="C:cytosol"/>
    <property type="evidence" value="ECO:0007669"/>
    <property type="project" value="TreeGrafter"/>
</dbReference>
<reference evidence="3 4" key="2">
    <citation type="journal article" date="2010" name="Stand. Genomic Sci.">
        <title>Complete genome sequence of Sebaldella termitidis type strain (NCTC 11300).</title>
        <authorList>
            <person name="Harmon-Smith M."/>
            <person name="Celia L."/>
            <person name="Chertkov O."/>
            <person name="Lapidus A."/>
            <person name="Copeland A."/>
            <person name="Glavina Del Rio T."/>
            <person name="Nolan M."/>
            <person name="Lucas S."/>
            <person name="Tice H."/>
            <person name="Cheng J.F."/>
            <person name="Han C."/>
            <person name="Detter J.C."/>
            <person name="Bruce D."/>
            <person name="Goodwin L."/>
            <person name="Pitluck S."/>
            <person name="Pati A."/>
            <person name="Liolios K."/>
            <person name="Ivanova N."/>
            <person name="Mavromatis K."/>
            <person name="Mikhailova N."/>
            <person name="Chen A."/>
            <person name="Palaniappan K."/>
            <person name="Land M."/>
            <person name="Hauser L."/>
            <person name="Chang Y.J."/>
            <person name="Jeffries C.D."/>
            <person name="Brettin T."/>
            <person name="Goker M."/>
            <person name="Beck B."/>
            <person name="Bristow J."/>
            <person name="Eisen J.A."/>
            <person name="Markowitz V."/>
            <person name="Hugenholtz P."/>
            <person name="Kyrpides N.C."/>
            <person name="Klenk H.P."/>
            <person name="Chen F."/>
        </authorList>
    </citation>
    <scope>NUCLEOTIDE SEQUENCE [LARGE SCALE GENOMIC DNA]</scope>
    <source>
        <strain evidence="4">ATCC 33386 / NCTC 11300</strain>
    </source>
</reference>
<dbReference type="eggNOG" id="COG0191">
    <property type="taxonomic scope" value="Bacteria"/>
</dbReference>
<reference evidence="4" key="1">
    <citation type="submission" date="2009-09" db="EMBL/GenBank/DDBJ databases">
        <title>The complete chromosome of Sebaldella termitidis ATCC 33386.</title>
        <authorList>
            <consortium name="US DOE Joint Genome Institute (JGI-PGF)"/>
            <person name="Lucas S."/>
            <person name="Copeland A."/>
            <person name="Lapidus A."/>
            <person name="Glavina del Rio T."/>
            <person name="Dalin E."/>
            <person name="Tice H."/>
            <person name="Bruce D."/>
            <person name="Goodwin L."/>
            <person name="Pitluck S."/>
            <person name="Kyrpides N."/>
            <person name="Mavromatis K."/>
            <person name="Ivanova N."/>
            <person name="Mikhailova N."/>
            <person name="Sims D."/>
            <person name="Meincke L."/>
            <person name="Brettin T."/>
            <person name="Detter J.C."/>
            <person name="Han C."/>
            <person name="Larimer F."/>
            <person name="Land M."/>
            <person name="Hauser L."/>
            <person name="Markowitz V."/>
            <person name="Cheng J.F."/>
            <person name="Hugenholtz P."/>
            <person name="Woyke T."/>
            <person name="Wu D."/>
            <person name="Eisen J.A."/>
        </authorList>
    </citation>
    <scope>NUCLEOTIDE SEQUENCE [LARGE SCALE GENOMIC DNA]</scope>
    <source>
        <strain evidence="4">ATCC 33386 / NCTC 11300</strain>
    </source>
</reference>
<dbReference type="CDD" id="cd00947">
    <property type="entry name" value="TBP_aldolase_IIB"/>
    <property type="match status" value="1"/>
</dbReference>
<feature type="active site" description="Proton donor" evidence="1">
    <location>
        <position position="82"/>
    </location>
</feature>